<accession>A0A2S4KS49</accession>
<organism evidence="1 2">
    <name type="scientific">Tolypocladium paradoxum</name>
    <dbReference type="NCBI Taxonomy" id="94208"/>
    <lineage>
        <taxon>Eukaryota</taxon>
        <taxon>Fungi</taxon>
        <taxon>Dikarya</taxon>
        <taxon>Ascomycota</taxon>
        <taxon>Pezizomycotina</taxon>
        <taxon>Sordariomycetes</taxon>
        <taxon>Hypocreomycetidae</taxon>
        <taxon>Hypocreales</taxon>
        <taxon>Ophiocordycipitaceae</taxon>
        <taxon>Tolypocladium</taxon>
    </lineage>
</organism>
<name>A0A2S4KS49_9HYPO</name>
<evidence type="ECO:0000313" key="1">
    <source>
        <dbReference type="EMBL" id="POR32995.1"/>
    </source>
</evidence>
<evidence type="ECO:0000313" key="2">
    <source>
        <dbReference type="Proteomes" id="UP000237481"/>
    </source>
</evidence>
<dbReference type="EMBL" id="PKSG01000762">
    <property type="protein sequence ID" value="POR32995.1"/>
    <property type="molecule type" value="Genomic_DNA"/>
</dbReference>
<dbReference type="OrthoDB" id="20872at2759"/>
<reference evidence="1 2" key="1">
    <citation type="submission" date="2018-01" db="EMBL/GenBank/DDBJ databases">
        <title>Harnessing the power of phylogenomics to disentangle the directionality and signatures of interkingdom host jumping in the parasitic fungal genus Tolypocladium.</title>
        <authorList>
            <person name="Quandt C.A."/>
            <person name="Patterson W."/>
            <person name="Spatafora J.W."/>
        </authorList>
    </citation>
    <scope>NUCLEOTIDE SEQUENCE [LARGE SCALE GENOMIC DNA]</scope>
    <source>
        <strain evidence="1 2">NRBC 100945</strain>
    </source>
</reference>
<dbReference type="AlphaFoldDB" id="A0A2S4KS49"/>
<comment type="caution">
    <text evidence="1">The sequence shown here is derived from an EMBL/GenBank/DDBJ whole genome shotgun (WGS) entry which is preliminary data.</text>
</comment>
<sequence>MRLLNVYTLRLKTFLGTEEDVPPYAILSHTWDKSEVTFEDMRTEKPNHPPLSSQTTRWKCRFLLLAVELIAPRNVVFFDKKWIEFGTRDEGLFRRICDRTGILPRIFTSRHCMCSTKTFSSLRDGKCEACNAKDNLLDILGSLNASVIMSWAANRSTTRKEDIAYALIGLFNVSMPLLYGEGDKAFMRLQAAILAHSNDHSILLWRAKPDRDEGGLRPGCLARSPKAFESAPPIVPQREYYDFDNEMMPRLAVGLSDNIEPMEVSETLLTVTLWLCPCRVGHPFDDMSDETPRANDWTLGILNGSAASDYFVRPAILLSHMGADLYRRIACDAIFLVNPRRRLYTPVTTTLSVYHRYPNTPDPHSNWTVIEQVSLEKGLRKEIKLLVRPSGPSLLRSARRTYDRISSSSDAVCCVVNQPQRCCHSITTRIVGGYPTVYSQDSCPPMVPMLRGLVKYDCSRGLGLIGGIHLFEAGVLTMSLRVGIYVIWGLHHDHAMLHDGIQQEPAGKPWCRIFNSMSFTRDSGIRCREQEEDDLRYQKQLYTWLVKNSRDPNWQVTDERGVRKKVLPDLAHAKGAAADRMLDLFPGSKMRMGLSARMNIVQGFGITSNDVELTFLTPECSGWHSDSFDGSQKDQELE</sequence>
<dbReference type="PANTHER" id="PTHR10622:SF10">
    <property type="entry name" value="HET DOMAIN-CONTAINING PROTEIN"/>
    <property type="match status" value="1"/>
</dbReference>
<gene>
    <name evidence="1" type="ORF">TPAR_06810</name>
</gene>
<dbReference type="Proteomes" id="UP000237481">
    <property type="component" value="Unassembled WGS sequence"/>
</dbReference>
<dbReference type="PANTHER" id="PTHR10622">
    <property type="entry name" value="HET DOMAIN-CONTAINING PROTEIN"/>
    <property type="match status" value="1"/>
</dbReference>
<dbReference type="STRING" id="94208.A0A2S4KS49"/>
<proteinExistence type="predicted"/>
<keyword evidence="2" id="KW-1185">Reference proteome</keyword>
<protein>
    <submittedName>
        <fullName evidence="1">HET domain containing protein</fullName>
    </submittedName>
</protein>